<dbReference type="InterPro" id="IPR025640">
    <property type="entry name" value="GYF_2"/>
</dbReference>
<dbReference type="Gene3D" id="3.30.700.10">
    <property type="entry name" value="Glycoprotein, Type 4 Pilin"/>
    <property type="match status" value="1"/>
</dbReference>
<evidence type="ECO:0000256" key="1">
    <source>
        <dbReference type="ARBA" id="ARBA00005233"/>
    </source>
</evidence>
<feature type="transmembrane region" description="Helical" evidence="3">
    <location>
        <begin position="101"/>
        <end position="126"/>
    </location>
</feature>
<dbReference type="Pfam" id="PF14237">
    <property type="entry name" value="GYF_2"/>
    <property type="match status" value="1"/>
</dbReference>
<keyword evidence="3" id="KW-0812">Transmembrane</keyword>
<dbReference type="KEGG" id="lsf:I8J32_002455"/>
<dbReference type="GO" id="GO:0009289">
    <property type="term" value="C:pilus"/>
    <property type="evidence" value="ECO:0007669"/>
    <property type="project" value="InterPro"/>
</dbReference>
<keyword evidence="3" id="KW-0472">Membrane</keyword>
<dbReference type="InterPro" id="IPR045584">
    <property type="entry name" value="Pilin-like"/>
</dbReference>
<evidence type="ECO:0000256" key="3">
    <source>
        <dbReference type="SAM" id="Phobius"/>
    </source>
</evidence>
<evidence type="ECO:0000313" key="5">
    <source>
        <dbReference type="EMBL" id="QSX78809.1"/>
    </source>
</evidence>
<evidence type="ECO:0000259" key="4">
    <source>
        <dbReference type="Pfam" id="PF14237"/>
    </source>
</evidence>
<keyword evidence="6" id="KW-1185">Reference proteome</keyword>
<proteinExistence type="inferred from homology"/>
<dbReference type="RefSeq" id="WP_200615412.1">
    <property type="nucleotide sequence ID" value="NZ_CP071518.1"/>
</dbReference>
<comment type="similarity">
    <text evidence="1">Belongs to the N-Me-Phe pilin family.</text>
</comment>
<reference evidence="5 6" key="1">
    <citation type="submission" date="2021-03" db="EMBL/GenBank/DDBJ databases">
        <title>Lysobacter sp. nov. isolated from soil of gangwondo yeongwol, south Korea.</title>
        <authorList>
            <person name="Kim K.R."/>
            <person name="Kim K.H."/>
            <person name="Jeon C.O."/>
        </authorList>
    </citation>
    <scope>NUCLEOTIDE SEQUENCE [LARGE SCALE GENOMIC DNA]</scope>
    <source>
        <strain evidence="5 6">R19</strain>
    </source>
</reference>
<accession>A0A974Y004</accession>
<evidence type="ECO:0000256" key="2">
    <source>
        <dbReference type="SAM" id="MobiDB-lite"/>
    </source>
</evidence>
<dbReference type="EMBL" id="CP071518">
    <property type="protein sequence ID" value="QSX78809.1"/>
    <property type="molecule type" value="Genomic_DNA"/>
</dbReference>
<feature type="compositionally biased region" description="Low complexity" evidence="2">
    <location>
        <begin position="72"/>
        <end position="87"/>
    </location>
</feature>
<dbReference type="SUPFAM" id="SSF54523">
    <property type="entry name" value="Pili subunits"/>
    <property type="match status" value="1"/>
</dbReference>
<name>A0A974Y004_9GAMM</name>
<feature type="region of interest" description="Disordered" evidence="2">
    <location>
        <begin position="59"/>
        <end position="87"/>
    </location>
</feature>
<sequence length="247" mass="26247">MTTWFHHDPAQGRVGPFSTEQLLGRYRDRLILADTLVWREGAREWLPLARAVGEMEIELPQPDTSRPPPLPIHRAPAAAPPRAAGASYTAAPEKKRMSGCLIALLVAAGLSIPVIGILAAIALPAYQDYTTRAHLAQAIAESAPVREAMLAHVASTRACPGNGDPGFDDSARFASRHIEAVEFGVTGAGACSYTMTLRNSNGPANGSTVVMGLVTTADGYDFDYQCDAGTLPERAPITCRTAGKDPR</sequence>
<dbReference type="InterPro" id="IPR001082">
    <property type="entry name" value="Pilin"/>
</dbReference>
<gene>
    <name evidence="5" type="ORF">I8J32_002455</name>
</gene>
<dbReference type="Proteomes" id="UP000639274">
    <property type="component" value="Chromosome"/>
</dbReference>
<dbReference type="AlphaFoldDB" id="A0A974Y004"/>
<evidence type="ECO:0000313" key="6">
    <source>
        <dbReference type="Proteomes" id="UP000639274"/>
    </source>
</evidence>
<dbReference type="Pfam" id="PF00114">
    <property type="entry name" value="Pilin"/>
    <property type="match status" value="1"/>
</dbReference>
<dbReference type="GO" id="GO:0007155">
    <property type="term" value="P:cell adhesion"/>
    <property type="evidence" value="ECO:0007669"/>
    <property type="project" value="InterPro"/>
</dbReference>
<keyword evidence="3" id="KW-1133">Transmembrane helix</keyword>
<protein>
    <submittedName>
        <fullName evidence="5">DUF4339 domain-containing protein</fullName>
    </submittedName>
</protein>
<organism evidence="5 6">
    <name type="scientific">Agrilutibacter solisilvae</name>
    <dbReference type="NCBI Taxonomy" id="2763317"/>
    <lineage>
        <taxon>Bacteria</taxon>
        <taxon>Pseudomonadati</taxon>
        <taxon>Pseudomonadota</taxon>
        <taxon>Gammaproteobacteria</taxon>
        <taxon>Lysobacterales</taxon>
        <taxon>Lysobacteraceae</taxon>
        <taxon>Agrilutibacter</taxon>
    </lineage>
</organism>
<feature type="domain" description="GYF" evidence="4">
    <location>
        <begin position="4"/>
        <end position="49"/>
    </location>
</feature>